<dbReference type="EMBL" id="JANAWD010000085">
    <property type="protein sequence ID" value="KAJ3487690.1"/>
    <property type="molecule type" value="Genomic_DNA"/>
</dbReference>
<comment type="caution">
    <text evidence="1">The sequence shown here is derived from an EMBL/GenBank/DDBJ whole genome shotgun (WGS) entry which is preliminary data.</text>
</comment>
<organism evidence="1 2">
    <name type="scientific">Meripilus lineatus</name>
    <dbReference type="NCBI Taxonomy" id="2056292"/>
    <lineage>
        <taxon>Eukaryota</taxon>
        <taxon>Fungi</taxon>
        <taxon>Dikarya</taxon>
        <taxon>Basidiomycota</taxon>
        <taxon>Agaricomycotina</taxon>
        <taxon>Agaricomycetes</taxon>
        <taxon>Polyporales</taxon>
        <taxon>Meripilaceae</taxon>
        <taxon>Meripilus</taxon>
    </lineage>
</organism>
<evidence type="ECO:0000313" key="1">
    <source>
        <dbReference type="EMBL" id="KAJ3487690.1"/>
    </source>
</evidence>
<keyword evidence="2" id="KW-1185">Reference proteome</keyword>
<sequence>MASVNIPDAAMHFLKATVGELYSVELHAALTKSKADQMAKLQLEYPEWKYLDILSTNQDEIEVVLNPILRFVELRESWNHHIPQEGNARLRSDDPENLESLCGEKRYLYEHPIACRSFGFFPIVQNVSFHAGDHTSPDDITNTCGITTWDIVGGLKAILKQVLEKATNQVQGTPNPKLVFESVALDETWELIVPGRQQEHVFRDFAKRFAISKTSFELWDLGPHVYCSDLIVQPVNADKGKMKSPSP</sequence>
<dbReference type="AlphaFoldDB" id="A0AAD5VCC4"/>
<evidence type="ECO:0000313" key="2">
    <source>
        <dbReference type="Proteomes" id="UP001212997"/>
    </source>
</evidence>
<gene>
    <name evidence="1" type="ORF">NLI96_g3359</name>
</gene>
<proteinExistence type="predicted"/>
<dbReference type="Proteomes" id="UP001212997">
    <property type="component" value="Unassembled WGS sequence"/>
</dbReference>
<accession>A0AAD5VCC4</accession>
<reference evidence="1" key="1">
    <citation type="submission" date="2022-07" db="EMBL/GenBank/DDBJ databases">
        <title>Genome Sequence of Physisporinus lineatus.</title>
        <authorList>
            <person name="Buettner E."/>
        </authorList>
    </citation>
    <scope>NUCLEOTIDE SEQUENCE</scope>
    <source>
        <strain evidence="1">VT162</strain>
    </source>
</reference>
<name>A0AAD5VCC4_9APHY</name>
<protein>
    <submittedName>
        <fullName evidence="1">Uncharacterized protein</fullName>
    </submittedName>
</protein>